<keyword evidence="3" id="KW-1185">Reference proteome</keyword>
<dbReference type="PANTHER" id="PTHR23185:SF0">
    <property type="entry name" value="PROTEIN VIRILIZER HOMOLOG"/>
    <property type="match status" value="1"/>
</dbReference>
<evidence type="ECO:0000313" key="3">
    <source>
        <dbReference type="Proteomes" id="UP000001593"/>
    </source>
</evidence>
<organism evidence="2 3">
    <name type="scientific">Nematostella vectensis</name>
    <name type="common">Starlet sea anemone</name>
    <dbReference type="NCBI Taxonomy" id="45351"/>
    <lineage>
        <taxon>Eukaryota</taxon>
        <taxon>Metazoa</taxon>
        <taxon>Cnidaria</taxon>
        <taxon>Anthozoa</taxon>
        <taxon>Hexacorallia</taxon>
        <taxon>Actiniaria</taxon>
        <taxon>Edwardsiidae</taxon>
        <taxon>Nematostella</taxon>
    </lineage>
</organism>
<reference evidence="2 3" key="1">
    <citation type="journal article" date="2007" name="Science">
        <title>Sea anemone genome reveals ancestral eumetazoan gene repertoire and genomic organization.</title>
        <authorList>
            <person name="Putnam N.H."/>
            <person name="Srivastava M."/>
            <person name="Hellsten U."/>
            <person name="Dirks B."/>
            <person name="Chapman J."/>
            <person name="Salamov A."/>
            <person name="Terry A."/>
            <person name="Shapiro H."/>
            <person name="Lindquist E."/>
            <person name="Kapitonov V.V."/>
            <person name="Jurka J."/>
            <person name="Genikhovich G."/>
            <person name="Grigoriev I.V."/>
            <person name="Lucas S.M."/>
            <person name="Steele R.E."/>
            <person name="Finnerty J.R."/>
            <person name="Technau U."/>
            <person name="Martindale M.Q."/>
            <person name="Rokhsar D.S."/>
        </authorList>
    </citation>
    <scope>NUCLEOTIDE SEQUENCE [LARGE SCALE GENOMIC DNA]</scope>
    <source>
        <strain evidence="3">CH2 X CH6</strain>
    </source>
</reference>
<dbReference type="Proteomes" id="UP000001593">
    <property type="component" value="Unassembled WGS sequence"/>
</dbReference>
<dbReference type="AlphaFoldDB" id="A7S2V8"/>
<dbReference type="InParanoid" id="A7S2V8"/>
<name>A7S2V8_NEMVE</name>
<gene>
    <name evidence="2" type="ORF">NEMVEDRAFT_v1g242465</name>
</gene>
<dbReference type="InterPro" id="IPR026736">
    <property type="entry name" value="Virilizer"/>
</dbReference>
<dbReference type="EMBL" id="DS469570">
    <property type="protein sequence ID" value="EDO41958.1"/>
    <property type="molecule type" value="Genomic_DNA"/>
</dbReference>
<accession>A7S2V8</accession>
<dbReference type="STRING" id="45351.A7S2V8"/>
<dbReference type="HOGENOM" id="CLU_621592_0_0_1"/>
<proteinExistence type="predicted"/>
<dbReference type="PANTHER" id="PTHR23185">
    <property type="entry name" value="PROTEIN VIRILIZER HOMOLOG"/>
    <property type="match status" value="1"/>
</dbReference>
<feature type="compositionally biased region" description="Gly residues" evidence="1">
    <location>
        <begin position="290"/>
        <end position="300"/>
    </location>
</feature>
<feature type="compositionally biased region" description="Gly residues" evidence="1">
    <location>
        <begin position="335"/>
        <end position="345"/>
    </location>
</feature>
<feature type="compositionally biased region" description="Basic residues" evidence="1">
    <location>
        <begin position="432"/>
        <end position="441"/>
    </location>
</feature>
<dbReference type="eggNOG" id="KOG4822">
    <property type="taxonomic scope" value="Eukaryota"/>
</dbReference>
<feature type="region of interest" description="Disordered" evidence="1">
    <location>
        <begin position="365"/>
        <end position="441"/>
    </location>
</feature>
<sequence>MKTNSPTCLPRNPSSSSSQVACRSSSVTWMMAKSAPPSGSVPPHLRTLNLKQTCIFHADEIEPEQTCIFHPDEIEPKADMVSTPLTIVNTFVTTLSIFHADEIEPEADMVSTPLTIVNTLITTISIFHADEIEPKADMVSTPLTIVNTFVTTLSIFHPDEIEPEADMVKSDLDSLREKYCPEFDLKAELEKGLVPSPPGSPSRKKGRVAKRKFDPLISGFPRDIKRMRGHPGRGGRGMRGMNRGRGRGMNDLFRSRKQNTSRPPSMHVDDFMAMEQHHHHAPDKQQDSGVPGGRSRGGMKGSMAGRSPMDRGASGFMGNQGRWTGPFTGQRKGPGLQGTPGGRGGAQDWAGQRQTIGGFPGQRGFQRGPDWTSPQGAQQYRGGRGMRDNQYNRPQQARGYWEAPRTKDSDNRFMSPPVNVSNYRPGAGRGYQGRHMRSFTR</sequence>
<evidence type="ECO:0000256" key="1">
    <source>
        <dbReference type="SAM" id="MobiDB-lite"/>
    </source>
</evidence>
<protein>
    <submittedName>
        <fullName evidence="2">Uncharacterized protein</fullName>
    </submittedName>
</protein>
<evidence type="ECO:0000313" key="2">
    <source>
        <dbReference type="EMBL" id="EDO41958.1"/>
    </source>
</evidence>
<feature type="region of interest" description="Disordered" evidence="1">
    <location>
        <begin position="190"/>
        <end position="347"/>
    </location>
</feature>